<accession>A0A521CXC1</accession>
<proteinExistence type="predicted"/>
<protein>
    <submittedName>
        <fullName evidence="1">Uncharacterized protein</fullName>
    </submittedName>
</protein>
<evidence type="ECO:0000313" key="1">
    <source>
        <dbReference type="EMBL" id="SMO64093.1"/>
    </source>
</evidence>
<dbReference type="RefSeq" id="WP_142662785.1">
    <property type="nucleotide sequence ID" value="NZ_FXTK01000005.1"/>
</dbReference>
<gene>
    <name evidence="1" type="ORF">SAMN06265221_105248</name>
</gene>
<name>A0A521CXC1_9RHOB</name>
<dbReference type="AlphaFoldDB" id="A0A521CXC1"/>
<dbReference type="OrthoDB" id="7858099at2"/>
<dbReference type="Proteomes" id="UP000319014">
    <property type="component" value="Unassembled WGS sequence"/>
</dbReference>
<evidence type="ECO:0000313" key="2">
    <source>
        <dbReference type="Proteomes" id="UP000319014"/>
    </source>
</evidence>
<sequence>MVNNVITIPHGVMRVLNCDWDIDWRSQSAGEGAEGSEQIFLQPFPRWIGTPQLILHGEAIRLWRATRAKARGRANVYRVPLLEKSNLPNAYGQADSRGRPLNGNYGDGPTVPLVNAAAPGATSIVVTETFHRAGIGRYISIADWPYLVVDRQRVGPGSANWILTIEMPLRRAAAAGATVNLIAHGLFRAREDTMGNPEVGLGDVSTPQLSFAEWINRP</sequence>
<organism evidence="1 2">
    <name type="scientific">Paracoccus laeviglucosivorans</name>
    <dbReference type="NCBI Taxonomy" id="1197861"/>
    <lineage>
        <taxon>Bacteria</taxon>
        <taxon>Pseudomonadati</taxon>
        <taxon>Pseudomonadota</taxon>
        <taxon>Alphaproteobacteria</taxon>
        <taxon>Rhodobacterales</taxon>
        <taxon>Paracoccaceae</taxon>
        <taxon>Paracoccus</taxon>
    </lineage>
</organism>
<reference evidence="1 2" key="1">
    <citation type="submission" date="2017-05" db="EMBL/GenBank/DDBJ databases">
        <authorList>
            <person name="Varghese N."/>
            <person name="Submissions S."/>
        </authorList>
    </citation>
    <scope>NUCLEOTIDE SEQUENCE [LARGE SCALE GENOMIC DNA]</scope>
    <source>
        <strain evidence="1 2">DSM 100094</strain>
    </source>
</reference>
<dbReference type="EMBL" id="FXTK01000005">
    <property type="protein sequence ID" value="SMO64093.1"/>
    <property type="molecule type" value="Genomic_DNA"/>
</dbReference>
<keyword evidence="2" id="KW-1185">Reference proteome</keyword>